<dbReference type="SMART" id="SM00304">
    <property type="entry name" value="HAMP"/>
    <property type="match status" value="1"/>
</dbReference>
<dbReference type="PROSITE" id="PS50885">
    <property type="entry name" value="HAMP"/>
    <property type="match status" value="1"/>
</dbReference>
<dbReference type="PROSITE" id="PS50109">
    <property type="entry name" value="HIS_KIN"/>
    <property type="match status" value="1"/>
</dbReference>
<keyword evidence="9" id="KW-0067">ATP-binding</keyword>
<accession>A0A1M6NDZ5</accession>
<dbReference type="AlphaFoldDB" id="A0A1M6NDZ5"/>
<evidence type="ECO:0000313" key="17">
    <source>
        <dbReference type="Proteomes" id="UP000184171"/>
    </source>
</evidence>
<dbReference type="SUPFAM" id="SSF55781">
    <property type="entry name" value="GAF domain-like"/>
    <property type="match status" value="1"/>
</dbReference>
<evidence type="ECO:0000256" key="13">
    <source>
        <dbReference type="SAM" id="Phobius"/>
    </source>
</evidence>
<keyword evidence="12" id="KW-0175">Coiled coil</keyword>
<evidence type="ECO:0000256" key="9">
    <source>
        <dbReference type="ARBA" id="ARBA00022840"/>
    </source>
</evidence>
<name>A0A1M6NDZ5_MALRU</name>
<evidence type="ECO:0000256" key="12">
    <source>
        <dbReference type="SAM" id="Coils"/>
    </source>
</evidence>
<dbReference type="InterPro" id="IPR005467">
    <property type="entry name" value="His_kinase_dom"/>
</dbReference>
<evidence type="ECO:0000256" key="6">
    <source>
        <dbReference type="ARBA" id="ARBA00022679"/>
    </source>
</evidence>
<dbReference type="PANTHER" id="PTHR45528:SF1">
    <property type="entry name" value="SENSOR HISTIDINE KINASE CPXA"/>
    <property type="match status" value="1"/>
</dbReference>
<dbReference type="GO" id="GO:0005886">
    <property type="term" value="C:plasma membrane"/>
    <property type="evidence" value="ECO:0007669"/>
    <property type="project" value="UniProtKB-SubCell"/>
</dbReference>
<dbReference type="GO" id="GO:0004673">
    <property type="term" value="F:protein histidine kinase activity"/>
    <property type="evidence" value="ECO:0007669"/>
    <property type="project" value="UniProtKB-EC"/>
</dbReference>
<keyword evidence="6" id="KW-0808">Transferase</keyword>
<dbReference type="PRINTS" id="PR00344">
    <property type="entry name" value="BCTRLSENSOR"/>
</dbReference>
<keyword evidence="8" id="KW-0418">Kinase</keyword>
<organism evidence="16 17">
    <name type="scientific">Malonomonas rubra DSM 5091</name>
    <dbReference type="NCBI Taxonomy" id="1122189"/>
    <lineage>
        <taxon>Bacteria</taxon>
        <taxon>Pseudomonadati</taxon>
        <taxon>Thermodesulfobacteriota</taxon>
        <taxon>Desulfuromonadia</taxon>
        <taxon>Desulfuromonadales</taxon>
        <taxon>Geopsychrobacteraceae</taxon>
        <taxon>Malonomonas</taxon>
    </lineage>
</organism>
<evidence type="ECO:0000256" key="1">
    <source>
        <dbReference type="ARBA" id="ARBA00000085"/>
    </source>
</evidence>
<feature type="transmembrane region" description="Helical" evidence="13">
    <location>
        <begin position="174"/>
        <end position="197"/>
    </location>
</feature>
<dbReference type="InterPro" id="IPR036890">
    <property type="entry name" value="HATPase_C_sf"/>
</dbReference>
<dbReference type="EC" id="2.7.13.3" evidence="3"/>
<comment type="catalytic activity">
    <reaction evidence="1">
        <text>ATP + protein L-histidine = ADP + protein N-phospho-L-histidine.</text>
        <dbReference type="EC" id="2.7.13.3"/>
    </reaction>
</comment>
<keyword evidence="11 13" id="KW-0472">Membrane</keyword>
<dbReference type="SMART" id="SM00387">
    <property type="entry name" value="HATPase_c"/>
    <property type="match status" value="1"/>
</dbReference>
<keyword evidence="13" id="KW-1133">Transmembrane helix</keyword>
<evidence type="ECO:0000259" key="15">
    <source>
        <dbReference type="PROSITE" id="PS50885"/>
    </source>
</evidence>
<evidence type="ECO:0000256" key="2">
    <source>
        <dbReference type="ARBA" id="ARBA00004651"/>
    </source>
</evidence>
<evidence type="ECO:0000313" key="16">
    <source>
        <dbReference type="EMBL" id="SHJ93937.1"/>
    </source>
</evidence>
<feature type="domain" description="HAMP" evidence="15">
    <location>
        <begin position="199"/>
        <end position="251"/>
    </location>
</feature>
<keyword evidence="5" id="KW-0597">Phosphoprotein</keyword>
<dbReference type="InterPro" id="IPR029016">
    <property type="entry name" value="GAF-like_dom_sf"/>
</dbReference>
<evidence type="ECO:0000256" key="5">
    <source>
        <dbReference type="ARBA" id="ARBA00022553"/>
    </source>
</evidence>
<keyword evidence="10" id="KW-0902">Two-component regulatory system</keyword>
<dbReference type="Proteomes" id="UP000184171">
    <property type="component" value="Unassembled WGS sequence"/>
</dbReference>
<dbReference type="Pfam" id="PF01590">
    <property type="entry name" value="GAF"/>
    <property type="match status" value="1"/>
</dbReference>
<dbReference type="InterPro" id="IPR003018">
    <property type="entry name" value="GAF"/>
</dbReference>
<evidence type="ECO:0000259" key="14">
    <source>
        <dbReference type="PROSITE" id="PS50109"/>
    </source>
</evidence>
<evidence type="ECO:0000256" key="10">
    <source>
        <dbReference type="ARBA" id="ARBA00023012"/>
    </source>
</evidence>
<dbReference type="RefSeq" id="WP_244151914.1">
    <property type="nucleotide sequence ID" value="NZ_FQZT01000027.1"/>
</dbReference>
<evidence type="ECO:0000256" key="7">
    <source>
        <dbReference type="ARBA" id="ARBA00022741"/>
    </source>
</evidence>
<dbReference type="GO" id="GO:0005524">
    <property type="term" value="F:ATP binding"/>
    <property type="evidence" value="ECO:0007669"/>
    <property type="project" value="UniProtKB-KW"/>
</dbReference>
<reference evidence="16 17" key="1">
    <citation type="submission" date="2016-11" db="EMBL/GenBank/DDBJ databases">
        <authorList>
            <person name="Jaros S."/>
            <person name="Januszkiewicz K."/>
            <person name="Wedrychowicz H."/>
        </authorList>
    </citation>
    <scope>NUCLEOTIDE SEQUENCE [LARGE SCALE GENOMIC DNA]</scope>
    <source>
        <strain evidence="16 17">DSM 5091</strain>
    </source>
</reference>
<keyword evidence="4" id="KW-1003">Cell membrane</keyword>
<proteinExistence type="predicted"/>
<dbReference type="Pfam" id="PF02518">
    <property type="entry name" value="HATPase_c"/>
    <property type="match status" value="1"/>
</dbReference>
<feature type="coiled-coil region" evidence="12">
    <location>
        <begin position="438"/>
        <end position="468"/>
    </location>
</feature>
<dbReference type="Pfam" id="PF00672">
    <property type="entry name" value="HAMP"/>
    <property type="match status" value="1"/>
</dbReference>
<evidence type="ECO:0000256" key="8">
    <source>
        <dbReference type="ARBA" id="ARBA00022777"/>
    </source>
</evidence>
<protein>
    <recommendedName>
        <fullName evidence="3">histidine kinase</fullName>
        <ecNumber evidence="3">2.7.13.3</ecNumber>
    </recommendedName>
</protein>
<gene>
    <name evidence="16" type="ORF">SAMN02745165_03583</name>
</gene>
<dbReference type="InterPro" id="IPR004358">
    <property type="entry name" value="Sig_transdc_His_kin-like_C"/>
</dbReference>
<sequence length="741" mass="82685">MTMQPSGNGKLHIGIATKIAFVAWLIALVTLFIFVAMTIPQQKKNYLESLNSKSNSVAVSLYDVAAGAAINDDLASVVSACQTLLNGDPEISFLIVTKNDGFSLVNQQSGWRVEPEIGDFWVPQNRVAKGNIVTVPLLDQEAYHYSKPFDYSGIQWGWIHVGLSLDRYHEHVQLLYRNTLILTLACIFISLLCAILFSRQLVRPILNLRHIVEQVAGGDLSVRAEENRKDELGSLSSSVNTMITNLIRRNQVLETVRFSAQHFMQVHFWEDAIDPVLEKFGKATEADRVSLFLNGADSVGEATLNLRCEWHGKKGTSCLNMPDLQMKSYPDAGLTSWLESFEKKQCLWGQVDELSEEEKTLLESCGVQSFIAAPIHVAENWFGFLRVDSAEKRQWTGAELDSLLAIAEILGTTILRQQDRSALVDAKQHLEERVEQRTFELKRQVEAKEQALDELAEAQSSLVEMSRAAGMAEVATGVLHNVGNVLNSVNVSCNLIVEQLNKSRVENVEKVAELIKENEQNLAQYLTADERGRQIPEYLISLAPVLKKEHSLIANETASLRERIDHIKEIVSMQQNYGQVYGVYESITPSILMEDALRLNEDSLLKHEITVNREYEKVELIVTDKHRVLQVLLNLVQNATYACSYSKNATKIVTVRLSAHGNDFVAFQVQDNGVGIQPENLTKIFHHGFTTRKDGHGFGLHSGAITAKELGGSLTVQSDGIDKGATFTLILPTKREDVHVV</sequence>
<dbReference type="InterPro" id="IPR050398">
    <property type="entry name" value="HssS/ArlS-like"/>
</dbReference>
<feature type="domain" description="Histidine kinase" evidence="14">
    <location>
        <begin position="551"/>
        <end position="735"/>
    </location>
</feature>
<dbReference type="Gene3D" id="3.30.565.10">
    <property type="entry name" value="Histidine kinase-like ATPase, C-terminal domain"/>
    <property type="match status" value="1"/>
</dbReference>
<evidence type="ECO:0000256" key="4">
    <source>
        <dbReference type="ARBA" id="ARBA00022475"/>
    </source>
</evidence>
<keyword evidence="13" id="KW-0812">Transmembrane</keyword>
<dbReference type="PANTHER" id="PTHR45528">
    <property type="entry name" value="SENSOR HISTIDINE KINASE CPXA"/>
    <property type="match status" value="1"/>
</dbReference>
<dbReference type="Gene3D" id="6.10.340.10">
    <property type="match status" value="1"/>
</dbReference>
<dbReference type="SUPFAM" id="SSF158472">
    <property type="entry name" value="HAMP domain-like"/>
    <property type="match status" value="1"/>
</dbReference>
<dbReference type="EMBL" id="FQZT01000027">
    <property type="protein sequence ID" value="SHJ93937.1"/>
    <property type="molecule type" value="Genomic_DNA"/>
</dbReference>
<dbReference type="Gene3D" id="1.10.287.130">
    <property type="match status" value="1"/>
</dbReference>
<dbReference type="InterPro" id="IPR003660">
    <property type="entry name" value="HAMP_dom"/>
</dbReference>
<keyword evidence="17" id="KW-1185">Reference proteome</keyword>
<dbReference type="InterPro" id="IPR003594">
    <property type="entry name" value="HATPase_dom"/>
</dbReference>
<dbReference type="CDD" id="cd06225">
    <property type="entry name" value="HAMP"/>
    <property type="match status" value="1"/>
</dbReference>
<evidence type="ECO:0000256" key="3">
    <source>
        <dbReference type="ARBA" id="ARBA00012438"/>
    </source>
</evidence>
<evidence type="ECO:0000256" key="11">
    <source>
        <dbReference type="ARBA" id="ARBA00023136"/>
    </source>
</evidence>
<dbReference type="GO" id="GO:0000160">
    <property type="term" value="P:phosphorelay signal transduction system"/>
    <property type="evidence" value="ECO:0007669"/>
    <property type="project" value="UniProtKB-KW"/>
</dbReference>
<dbReference type="Gene3D" id="3.30.450.40">
    <property type="match status" value="1"/>
</dbReference>
<dbReference type="STRING" id="1122189.SAMN02745165_03583"/>
<feature type="transmembrane region" description="Helical" evidence="13">
    <location>
        <begin position="20"/>
        <end position="39"/>
    </location>
</feature>
<dbReference type="SUPFAM" id="SSF55874">
    <property type="entry name" value="ATPase domain of HSP90 chaperone/DNA topoisomerase II/histidine kinase"/>
    <property type="match status" value="1"/>
</dbReference>
<comment type="subcellular location">
    <subcellularLocation>
        <location evidence="2">Cell membrane</location>
        <topology evidence="2">Multi-pass membrane protein</topology>
    </subcellularLocation>
</comment>
<keyword evidence="7" id="KW-0547">Nucleotide-binding</keyword>